<dbReference type="HOGENOM" id="CLU_006958_2_1_3"/>
<dbReference type="InterPro" id="IPR050390">
    <property type="entry name" value="C5-Methyltransferase"/>
</dbReference>
<dbReference type="NCBIfam" id="TIGR00675">
    <property type="entry name" value="dcm"/>
    <property type="match status" value="1"/>
</dbReference>
<dbReference type="AlphaFoldDB" id="Q10W68"/>
<dbReference type="STRING" id="203124.Tery_4525"/>
<dbReference type="InterPro" id="IPR001525">
    <property type="entry name" value="C5_MeTfrase"/>
</dbReference>
<dbReference type="PANTHER" id="PTHR10629">
    <property type="entry name" value="CYTOSINE-SPECIFIC METHYLTRANSFERASE"/>
    <property type="match status" value="1"/>
</dbReference>
<reference evidence="8" key="1">
    <citation type="submission" date="2006-06" db="EMBL/GenBank/DDBJ databases">
        <title>Complete sequence of Trichodesmium erythraeum IMS101.</title>
        <authorList>
            <consortium name="US DOE Joint Genome Institute"/>
            <person name="Copeland A."/>
            <person name="Lucas S."/>
            <person name="Lapidus A."/>
            <person name="Barry K."/>
            <person name="Detter J.C."/>
            <person name="Glavina del Rio T."/>
            <person name="Hammon N."/>
            <person name="Israni S."/>
            <person name="Dalin E."/>
            <person name="Tice H."/>
            <person name="Pitluck S."/>
            <person name="Kiss H."/>
            <person name="Munk A.C."/>
            <person name="Brettin T."/>
            <person name="Bruce D."/>
            <person name="Han C."/>
            <person name="Tapia R."/>
            <person name="Gilna P."/>
            <person name="Schmutz J."/>
            <person name="Larimer F."/>
            <person name="Land M."/>
            <person name="Hauser L."/>
            <person name="Kyrpides N."/>
            <person name="Kim E."/>
            <person name="Richardson P."/>
        </authorList>
    </citation>
    <scope>NUCLEOTIDE SEQUENCE [LARGE SCALE GENOMIC DNA]</scope>
    <source>
        <strain evidence="8">IMS101</strain>
    </source>
</reference>
<keyword evidence="4" id="KW-0680">Restriction system</keyword>
<sequence length="337" mass="37866">MNYIYKINHFLKPSINQANLVIDIFAGCGGLSLGFEAQGFTTHGFEMNADCCATYNKNLKGNCTQIALTSETKLPPGKVIIGGPPCQPFSVGGKQKGLQDSRDGFPIFINAVAKLKPEIWLFENVRGLLYRNKWYLDEITQALQSLGYIIEVKLLNTVDFGVPQNRQRVIVIGHKGEFTFPQVLDKKVTVGEALEEMAFHAPPESKFLTPSMDKYIEKYEKASSCKQPRDLYLDKPARTLTCRNISAPTGDMHRIKLPDGRRRRLFLREAARLQSFPDWFEFVGKEASCFKQIGNAVPPLFAFHLAGSIRSYLESGKKLSPEEISQKIIPVQLSLPF</sequence>
<dbReference type="GO" id="GO:0032259">
    <property type="term" value="P:methylation"/>
    <property type="evidence" value="ECO:0007669"/>
    <property type="project" value="UniProtKB-KW"/>
</dbReference>
<evidence type="ECO:0000256" key="5">
    <source>
        <dbReference type="PROSITE-ProRule" id="PRU01016"/>
    </source>
</evidence>
<evidence type="ECO:0000256" key="7">
    <source>
        <dbReference type="RuleBase" id="RU000417"/>
    </source>
</evidence>
<dbReference type="InterPro" id="IPR029063">
    <property type="entry name" value="SAM-dependent_MTases_sf"/>
</dbReference>
<protein>
    <recommendedName>
        <fullName evidence="7">Cytosine-specific methyltransferase</fullName>
        <ecNumber evidence="7">2.1.1.37</ecNumber>
    </recommendedName>
</protein>
<dbReference type="Gene3D" id="3.90.120.10">
    <property type="entry name" value="DNA Methylase, subunit A, domain 2"/>
    <property type="match status" value="1"/>
</dbReference>
<dbReference type="GO" id="GO:0009307">
    <property type="term" value="P:DNA restriction-modification system"/>
    <property type="evidence" value="ECO:0007669"/>
    <property type="project" value="UniProtKB-KW"/>
</dbReference>
<dbReference type="PROSITE" id="PS51679">
    <property type="entry name" value="SAM_MT_C5"/>
    <property type="match status" value="1"/>
</dbReference>
<evidence type="ECO:0000313" key="8">
    <source>
        <dbReference type="EMBL" id="ABG53506.1"/>
    </source>
</evidence>
<dbReference type="GO" id="GO:0003886">
    <property type="term" value="F:DNA (cytosine-5-)-methyltransferase activity"/>
    <property type="evidence" value="ECO:0007669"/>
    <property type="project" value="UniProtKB-EC"/>
</dbReference>
<evidence type="ECO:0000256" key="2">
    <source>
        <dbReference type="ARBA" id="ARBA00022679"/>
    </source>
</evidence>
<evidence type="ECO:0000256" key="3">
    <source>
        <dbReference type="ARBA" id="ARBA00022691"/>
    </source>
</evidence>
<dbReference type="GO" id="GO:0044027">
    <property type="term" value="P:negative regulation of gene expression via chromosomal CpG island methylation"/>
    <property type="evidence" value="ECO:0007669"/>
    <property type="project" value="TreeGrafter"/>
</dbReference>
<keyword evidence="3 5" id="KW-0949">S-adenosyl-L-methionine</keyword>
<name>Q10W68_TRIEI</name>
<dbReference type="SUPFAM" id="SSF53335">
    <property type="entry name" value="S-adenosyl-L-methionine-dependent methyltransferases"/>
    <property type="match status" value="1"/>
</dbReference>
<feature type="active site" evidence="5">
    <location>
        <position position="86"/>
    </location>
</feature>
<evidence type="ECO:0000256" key="1">
    <source>
        <dbReference type="ARBA" id="ARBA00022603"/>
    </source>
</evidence>
<comment type="similarity">
    <text evidence="5 6">Belongs to the class I-like SAM-binding methyltransferase superfamily. C5-methyltransferase family.</text>
</comment>
<gene>
    <name evidence="8" type="ordered locus">Tery_4525</name>
</gene>
<dbReference type="RefSeq" id="WP_011613828.1">
    <property type="nucleotide sequence ID" value="NC_008312.1"/>
</dbReference>
<dbReference type="EMBL" id="CP000393">
    <property type="protein sequence ID" value="ABG53506.1"/>
    <property type="molecule type" value="Genomic_DNA"/>
</dbReference>
<dbReference type="EC" id="2.1.1.37" evidence="7"/>
<dbReference type="PROSITE" id="PS00094">
    <property type="entry name" value="C5_MTASE_1"/>
    <property type="match status" value="1"/>
</dbReference>
<dbReference type="REBASE" id="13433">
    <property type="entry name" value="M.TerORF4525P"/>
</dbReference>
<comment type="catalytic activity">
    <reaction evidence="7">
        <text>a 2'-deoxycytidine in DNA + S-adenosyl-L-methionine = a 5-methyl-2'-deoxycytidine in DNA + S-adenosyl-L-homocysteine + H(+)</text>
        <dbReference type="Rhea" id="RHEA:13681"/>
        <dbReference type="Rhea" id="RHEA-COMP:11369"/>
        <dbReference type="Rhea" id="RHEA-COMP:11370"/>
        <dbReference type="ChEBI" id="CHEBI:15378"/>
        <dbReference type="ChEBI" id="CHEBI:57856"/>
        <dbReference type="ChEBI" id="CHEBI:59789"/>
        <dbReference type="ChEBI" id="CHEBI:85452"/>
        <dbReference type="ChEBI" id="CHEBI:85454"/>
        <dbReference type="EC" id="2.1.1.37"/>
    </reaction>
</comment>
<proteinExistence type="inferred from homology"/>
<dbReference type="Gene3D" id="3.40.50.150">
    <property type="entry name" value="Vaccinia Virus protein VP39"/>
    <property type="match status" value="1"/>
</dbReference>
<evidence type="ECO:0000256" key="4">
    <source>
        <dbReference type="ARBA" id="ARBA00022747"/>
    </source>
</evidence>
<dbReference type="OrthoDB" id="451520at2"/>
<dbReference type="PANTHER" id="PTHR10629:SF52">
    <property type="entry name" value="DNA (CYTOSINE-5)-METHYLTRANSFERASE 1"/>
    <property type="match status" value="1"/>
</dbReference>
<dbReference type="Pfam" id="PF00145">
    <property type="entry name" value="DNA_methylase"/>
    <property type="match status" value="1"/>
</dbReference>
<keyword evidence="2 5" id="KW-0808">Transferase</keyword>
<dbReference type="KEGG" id="ter:Tery_4525"/>
<keyword evidence="1 5" id="KW-0489">Methyltransferase</keyword>
<dbReference type="GO" id="GO:0003677">
    <property type="term" value="F:DNA binding"/>
    <property type="evidence" value="ECO:0007669"/>
    <property type="project" value="TreeGrafter"/>
</dbReference>
<accession>Q10W68</accession>
<dbReference type="InterPro" id="IPR018117">
    <property type="entry name" value="C5_DNA_meth_AS"/>
</dbReference>
<evidence type="ECO:0000256" key="6">
    <source>
        <dbReference type="RuleBase" id="RU000416"/>
    </source>
</evidence>
<organism evidence="8">
    <name type="scientific">Trichodesmium erythraeum (strain IMS101)</name>
    <dbReference type="NCBI Taxonomy" id="203124"/>
    <lineage>
        <taxon>Bacteria</taxon>
        <taxon>Bacillati</taxon>
        <taxon>Cyanobacteriota</taxon>
        <taxon>Cyanophyceae</taxon>
        <taxon>Oscillatoriophycideae</taxon>
        <taxon>Oscillatoriales</taxon>
        <taxon>Microcoleaceae</taxon>
        <taxon>Trichodesmium</taxon>
    </lineage>
</organism>
<dbReference type="eggNOG" id="COG0270">
    <property type="taxonomic scope" value="Bacteria"/>
</dbReference>
<dbReference type="PRINTS" id="PR00105">
    <property type="entry name" value="C5METTRFRASE"/>
</dbReference>